<evidence type="ECO:0000313" key="3">
    <source>
        <dbReference type="Proteomes" id="UP001164746"/>
    </source>
</evidence>
<gene>
    <name evidence="2" type="ORF">MAR_013645</name>
</gene>
<keyword evidence="1" id="KW-0732">Signal</keyword>
<protein>
    <submittedName>
        <fullName evidence="2">Uncharacterized protein</fullName>
    </submittedName>
</protein>
<dbReference type="EMBL" id="CP111026">
    <property type="protein sequence ID" value="WAR27941.1"/>
    <property type="molecule type" value="Genomic_DNA"/>
</dbReference>
<evidence type="ECO:0000313" key="2">
    <source>
        <dbReference type="EMBL" id="WAR27941.1"/>
    </source>
</evidence>
<feature type="chain" id="PRO_5045818981" evidence="1">
    <location>
        <begin position="19"/>
        <end position="319"/>
    </location>
</feature>
<sequence length="319" mass="34299">MKTCLALAVFTLALVVEGAVDTGTFINTFGEALLNKIAVEVNSTADLAAQLEPRVNICAKAVAAQQETCTLCATNKCSSSPNLGDVILGGLKLANPIRYLEPELNKIGSTLGVVIKVFGKESSAYGELKRAFSSKSINKGIESLRIDIKNVIVPGMDIIKSGFTSLGSTIGGGFVSAGKFAGDFVGGIFSGRRRRDISAADRACMRKCDSCAPFLLSTQDEIIEAVCGPEITAMNATLQAKIERIAIVYDALIDNEKAIVEQIRFDPKSMDPTTWEYTFVTIKTNVSGVFVEYQTSVTYSPMNLPTTATLMALEYWEKN</sequence>
<organism evidence="2 3">
    <name type="scientific">Mya arenaria</name>
    <name type="common">Soft-shell clam</name>
    <dbReference type="NCBI Taxonomy" id="6604"/>
    <lineage>
        <taxon>Eukaryota</taxon>
        <taxon>Metazoa</taxon>
        <taxon>Spiralia</taxon>
        <taxon>Lophotrochozoa</taxon>
        <taxon>Mollusca</taxon>
        <taxon>Bivalvia</taxon>
        <taxon>Autobranchia</taxon>
        <taxon>Heteroconchia</taxon>
        <taxon>Euheterodonta</taxon>
        <taxon>Imparidentia</taxon>
        <taxon>Neoheterodontei</taxon>
        <taxon>Myida</taxon>
        <taxon>Myoidea</taxon>
        <taxon>Myidae</taxon>
        <taxon>Mya</taxon>
    </lineage>
</organism>
<feature type="signal peptide" evidence="1">
    <location>
        <begin position="1"/>
        <end position="18"/>
    </location>
</feature>
<evidence type="ECO:0000256" key="1">
    <source>
        <dbReference type="SAM" id="SignalP"/>
    </source>
</evidence>
<name>A0ABY7G9M6_MYAAR</name>
<reference evidence="2" key="1">
    <citation type="submission" date="2022-11" db="EMBL/GenBank/DDBJ databases">
        <title>Centuries of genome instability and evolution in soft-shell clam transmissible cancer (bioRxiv).</title>
        <authorList>
            <person name="Hart S.F.M."/>
            <person name="Yonemitsu M.A."/>
            <person name="Giersch R.M."/>
            <person name="Beal B.F."/>
            <person name="Arriagada G."/>
            <person name="Davis B.W."/>
            <person name="Ostrander E.A."/>
            <person name="Goff S.P."/>
            <person name="Metzger M.J."/>
        </authorList>
    </citation>
    <scope>NUCLEOTIDE SEQUENCE</scope>
    <source>
        <strain evidence="2">MELC-2E11</strain>
        <tissue evidence="2">Siphon/mantle</tissue>
    </source>
</reference>
<keyword evidence="3" id="KW-1185">Reference proteome</keyword>
<accession>A0ABY7G9M6</accession>
<proteinExistence type="predicted"/>
<dbReference type="Proteomes" id="UP001164746">
    <property type="component" value="Chromosome 15"/>
</dbReference>